<organism evidence="16 17">
    <name type="scientific">Hydrocarboniphaga effusa AP103</name>
    <dbReference type="NCBI Taxonomy" id="1172194"/>
    <lineage>
        <taxon>Bacteria</taxon>
        <taxon>Pseudomonadati</taxon>
        <taxon>Pseudomonadota</taxon>
        <taxon>Gammaproteobacteria</taxon>
        <taxon>Nevskiales</taxon>
        <taxon>Nevskiaceae</taxon>
        <taxon>Hydrocarboniphaga</taxon>
    </lineage>
</organism>
<dbReference type="InterPro" id="IPR014782">
    <property type="entry name" value="Peptidase_M1_dom"/>
</dbReference>
<comment type="subcellular location">
    <subcellularLocation>
        <location evidence="2">Cytoplasm</location>
    </subcellularLocation>
</comment>
<keyword evidence="16" id="KW-0031">Aminopeptidase</keyword>
<feature type="binding site" evidence="13">
    <location>
        <position position="315"/>
    </location>
    <ligand>
        <name>Zn(2+)</name>
        <dbReference type="ChEBI" id="CHEBI:29105"/>
        <note>catalytic</note>
    </ligand>
</feature>
<dbReference type="AlphaFoldDB" id="I7ZAY8"/>
<keyword evidence="11" id="KW-0482">Metalloprotease</keyword>
<dbReference type="GO" id="GO:0008237">
    <property type="term" value="F:metallopeptidase activity"/>
    <property type="evidence" value="ECO:0007669"/>
    <property type="project" value="UniProtKB-KW"/>
</dbReference>
<evidence type="ECO:0000256" key="10">
    <source>
        <dbReference type="ARBA" id="ARBA00022833"/>
    </source>
</evidence>
<dbReference type="InterPro" id="IPR034015">
    <property type="entry name" value="M1_LTA4H"/>
</dbReference>
<evidence type="ECO:0000256" key="14">
    <source>
        <dbReference type="SAM" id="SignalP"/>
    </source>
</evidence>
<evidence type="ECO:0000256" key="7">
    <source>
        <dbReference type="ARBA" id="ARBA00022670"/>
    </source>
</evidence>
<evidence type="ECO:0000256" key="6">
    <source>
        <dbReference type="ARBA" id="ARBA00022490"/>
    </source>
</evidence>
<dbReference type="FunFam" id="3.30.2010.30:FF:000001">
    <property type="entry name" value="Leukotriene A(4) hydrolase"/>
    <property type="match status" value="1"/>
</dbReference>
<dbReference type="SUPFAM" id="SSF55486">
    <property type="entry name" value="Metalloproteases ('zincins'), catalytic domain"/>
    <property type="match status" value="1"/>
</dbReference>
<evidence type="ECO:0000256" key="13">
    <source>
        <dbReference type="PIRSR" id="PIRSR634015-3"/>
    </source>
</evidence>
<comment type="similarity">
    <text evidence="3">Belongs to the peptidase M1 family.</text>
</comment>
<evidence type="ECO:0000256" key="5">
    <source>
        <dbReference type="ARBA" id="ARBA00015611"/>
    </source>
</evidence>
<proteinExistence type="inferred from homology"/>
<keyword evidence="10 13" id="KW-0862">Zinc</keyword>
<evidence type="ECO:0000313" key="17">
    <source>
        <dbReference type="Proteomes" id="UP000003704"/>
    </source>
</evidence>
<dbReference type="MEROPS" id="M01.031"/>
<feature type="binding site" evidence="13">
    <location>
        <position position="311"/>
    </location>
    <ligand>
        <name>Zn(2+)</name>
        <dbReference type="ChEBI" id="CHEBI:29105"/>
        <note>catalytic</note>
    </ligand>
</feature>
<dbReference type="PRINTS" id="PR00756">
    <property type="entry name" value="ALADIPTASE"/>
</dbReference>
<keyword evidence="8 13" id="KW-0479">Metal-binding</keyword>
<keyword evidence="17" id="KW-1185">Reference proteome</keyword>
<feature type="chain" id="PRO_5003712540" description="Aminopeptidase N" evidence="14">
    <location>
        <begin position="19"/>
        <end position="622"/>
    </location>
</feature>
<sequence length="622" mass="69573">MRSLQLLGVYMASSMSVAAEPPLPATEPHSYANPQQIRVREVALDLAVDFERKRLSGTVDLAIEHVDPKARELLLDTRALDIEQVQTRAEKGDWKAAEFKLAAPDRVLGSRLGIAVPGDAQSVRVRYSTVPDASGLQWLTLEQTAGKRQPFLFTQSQAIHARSWIPLQDTPLVRAPYRARIKTPKGLRAVMSAEMHDEPDADGRWRFEMPQPIPSYLIALAVGDLAFKSTGKRTGVYAEPSMLDRAAHEFAETEKTIELAEKTYGPYRWGRYDLLVLPPSFPYGGMENPRLTFVTPSVITGDRKLVSLIAHELAHSWSGNLVTNATWSDFWLNEGFTTYLTYRLTEAQYGQAFGDMERVLGYHDLLDSMERADVADRSLIRETPAADPDEVFSSIPYERGELFLVWLEQRFGREAFDAFLRGWFDDHAFKSATTAQFLAYLQDKLLARQPGKVSAVQLDAWLKVPVLPDSAVLPTSSALTEVEQQRERWLSGKLGTAKLPASTWAVQQWQLFLDSMPQSVTREQLQQLDARFKLTGTSNQILGSSWLRLRLAAGDKSAWPAAETYLLGAGRMRLITPLYRALAKTPEGLAFAKQVYAKAAPGYHPIAREAVERILRGEQAGV</sequence>
<dbReference type="Proteomes" id="UP000003704">
    <property type="component" value="Unassembled WGS sequence"/>
</dbReference>
<dbReference type="Pfam" id="PF01433">
    <property type="entry name" value="Peptidase_M1"/>
    <property type="match status" value="1"/>
</dbReference>
<dbReference type="RefSeq" id="WP_007185362.1">
    <property type="nucleotide sequence ID" value="NZ_AKGD01000002.1"/>
</dbReference>
<keyword evidence="9" id="KW-0378">Hydrolase</keyword>
<dbReference type="InterPro" id="IPR038502">
    <property type="entry name" value="M1_LTA-4_hydro/amino_C_sf"/>
</dbReference>
<dbReference type="EMBL" id="AKGD01000002">
    <property type="protein sequence ID" value="EIT68837.1"/>
    <property type="molecule type" value="Genomic_DNA"/>
</dbReference>
<evidence type="ECO:0000256" key="12">
    <source>
        <dbReference type="PIRSR" id="PIRSR634015-1"/>
    </source>
</evidence>
<evidence type="ECO:0000256" key="4">
    <source>
        <dbReference type="ARBA" id="ARBA00012564"/>
    </source>
</evidence>
<dbReference type="SUPFAM" id="SSF63737">
    <property type="entry name" value="Leukotriene A4 hydrolase N-terminal domain"/>
    <property type="match status" value="1"/>
</dbReference>
<evidence type="ECO:0000259" key="15">
    <source>
        <dbReference type="SMART" id="SM01263"/>
    </source>
</evidence>
<feature type="binding site" evidence="13">
    <location>
        <position position="334"/>
    </location>
    <ligand>
        <name>Zn(2+)</name>
        <dbReference type="ChEBI" id="CHEBI:29105"/>
        <note>catalytic</note>
    </ligand>
</feature>
<evidence type="ECO:0000256" key="3">
    <source>
        <dbReference type="ARBA" id="ARBA00010136"/>
    </source>
</evidence>
<keyword evidence="7" id="KW-0645">Protease</keyword>
<feature type="domain" description="Peptidase M1 leukotriene A4 hydrolase/aminopeptidase C-terminal" evidence="15">
    <location>
        <begin position="477"/>
        <end position="615"/>
    </location>
</feature>
<dbReference type="InterPro" id="IPR016024">
    <property type="entry name" value="ARM-type_fold"/>
</dbReference>
<evidence type="ECO:0000256" key="1">
    <source>
        <dbReference type="ARBA" id="ARBA00000098"/>
    </source>
</evidence>
<dbReference type="Gene3D" id="3.30.2010.30">
    <property type="match status" value="1"/>
</dbReference>
<accession>I7ZAY8</accession>
<comment type="catalytic activity">
    <reaction evidence="1">
        <text>Release of an N-terminal amino acid, Xaa-|-Yaa- from a peptide, amide or arylamide. Xaa is preferably Ala, but may be most amino acids including Pro (slow action). When a terminal hydrophobic residue is followed by a prolyl residue, the two may be released as an intact Xaa-Pro dipeptide.</text>
        <dbReference type="EC" id="3.4.11.2"/>
    </reaction>
</comment>
<evidence type="ECO:0000256" key="9">
    <source>
        <dbReference type="ARBA" id="ARBA00022801"/>
    </source>
</evidence>
<dbReference type="Gene3D" id="2.60.40.1730">
    <property type="entry name" value="tricorn interacting facor f3 domain"/>
    <property type="match status" value="1"/>
</dbReference>
<dbReference type="SMART" id="SM01263">
    <property type="entry name" value="Leuk-A4-hydro_C"/>
    <property type="match status" value="1"/>
</dbReference>
<gene>
    <name evidence="16" type="ORF">WQQ_24190</name>
</gene>
<dbReference type="Gene3D" id="1.10.390.10">
    <property type="entry name" value="Neutral Protease Domain 2"/>
    <property type="match status" value="1"/>
</dbReference>
<dbReference type="GO" id="GO:0006508">
    <property type="term" value="P:proteolysis"/>
    <property type="evidence" value="ECO:0007669"/>
    <property type="project" value="UniProtKB-KW"/>
</dbReference>
<dbReference type="PATRIC" id="fig|1172194.4.peg.2336"/>
<keyword evidence="6" id="KW-0963">Cytoplasm</keyword>
<dbReference type="EC" id="3.4.11.2" evidence="4"/>
<dbReference type="Pfam" id="PF09127">
    <property type="entry name" value="Leuk-A4-hydro_C"/>
    <property type="match status" value="1"/>
</dbReference>
<name>I7ZAY8_9GAMM</name>
<feature type="signal peptide" evidence="14">
    <location>
        <begin position="1"/>
        <end position="18"/>
    </location>
</feature>
<dbReference type="PANTHER" id="PTHR45726">
    <property type="entry name" value="LEUKOTRIENE A-4 HYDROLASE"/>
    <property type="match status" value="1"/>
</dbReference>
<evidence type="ECO:0000256" key="8">
    <source>
        <dbReference type="ARBA" id="ARBA00022723"/>
    </source>
</evidence>
<protein>
    <recommendedName>
        <fullName evidence="5">Aminopeptidase N</fullName>
        <ecNumber evidence="4">3.4.11.2</ecNumber>
    </recommendedName>
</protein>
<comment type="caution">
    <text evidence="16">The sequence shown here is derived from an EMBL/GenBank/DDBJ whole genome shotgun (WGS) entry which is preliminary data.</text>
</comment>
<evidence type="ECO:0000256" key="2">
    <source>
        <dbReference type="ARBA" id="ARBA00004496"/>
    </source>
</evidence>
<evidence type="ECO:0000256" key="11">
    <source>
        <dbReference type="ARBA" id="ARBA00023049"/>
    </source>
</evidence>
<dbReference type="SUPFAM" id="SSF48371">
    <property type="entry name" value="ARM repeat"/>
    <property type="match status" value="1"/>
</dbReference>
<dbReference type="Pfam" id="PF17900">
    <property type="entry name" value="Peptidase_M1_N"/>
    <property type="match status" value="1"/>
</dbReference>
<dbReference type="InterPro" id="IPR045357">
    <property type="entry name" value="Aminopeptidase_N-like_N"/>
</dbReference>
<keyword evidence="14" id="KW-0732">Signal</keyword>
<dbReference type="GO" id="GO:0008270">
    <property type="term" value="F:zinc ion binding"/>
    <property type="evidence" value="ECO:0007669"/>
    <property type="project" value="InterPro"/>
</dbReference>
<dbReference type="GO" id="GO:0016285">
    <property type="term" value="F:alanyl aminopeptidase activity"/>
    <property type="evidence" value="ECO:0007669"/>
    <property type="project" value="UniProtKB-EC"/>
</dbReference>
<reference evidence="16 17" key="1">
    <citation type="journal article" date="2012" name="J. Bacteriol.">
        <title>Genome Sequence of n-Alkane-Degrading Hydrocarboniphaga effusa Strain AP103T (ATCC BAA-332T).</title>
        <authorList>
            <person name="Chang H.K."/>
            <person name="Zylstra G.J."/>
            <person name="Chae J.C."/>
        </authorList>
    </citation>
    <scope>NUCLEOTIDE SEQUENCE [LARGE SCALE GENOMIC DNA]</scope>
    <source>
        <strain evidence="16 17">AP103</strain>
    </source>
</reference>
<evidence type="ECO:0000313" key="16">
    <source>
        <dbReference type="EMBL" id="EIT68837.1"/>
    </source>
</evidence>
<dbReference type="InterPro" id="IPR015211">
    <property type="entry name" value="Peptidase_M1_C"/>
</dbReference>
<dbReference type="Gene3D" id="1.25.40.320">
    <property type="entry name" value="Peptidase M1, leukotriene A4 hydrolase/aminopeptidase C-terminal domain"/>
    <property type="match status" value="1"/>
</dbReference>
<dbReference type="InterPro" id="IPR042097">
    <property type="entry name" value="Aminopeptidase_N-like_N_sf"/>
</dbReference>
<feature type="active site" description="Proton acceptor" evidence="12">
    <location>
        <position position="312"/>
    </location>
</feature>
<dbReference type="CDD" id="cd09599">
    <property type="entry name" value="M1_LTA4H"/>
    <property type="match status" value="1"/>
</dbReference>
<dbReference type="InterPro" id="IPR027268">
    <property type="entry name" value="Peptidase_M4/M1_CTD_sf"/>
</dbReference>
<dbReference type="GO" id="GO:0005737">
    <property type="term" value="C:cytoplasm"/>
    <property type="evidence" value="ECO:0007669"/>
    <property type="project" value="UniProtKB-SubCell"/>
</dbReference>
<dbReference type="InterPro" id="IPR001930">
    <property type="entry name" value="Peptidase_M1"/>
</dbReference>
<comment type="cofactor">
    <cofactor evidence="13">
        <name>Zn(2+)</name>
        <dbReference type="ChEBI" id="CHEBI:29105"/>
    </cofactor>
    <text evidence="13">Binds 1 zinc ion per subunit.</text>
</comment>
<dbReference type="STRING" id="1172194.WQQ_24190"/>
<dbReference type="InterPro" id="IPR049980">
    <property type="entry name" value="LTA4H_cat"/>
</dbReference>
<dbReference type="PANTHER" id="PTHR45726:SF3">
    <property type="entry name" value="LEUKOTRIENE A-4 HYDROLASE"/>
    <property type="match status" value="1"/>
</dbReference>
<feature type="active site" description="Proton donor" evidence="12">
    <location>
        <position position="397"/>
    </location>
</feature>